<dbReference type="InterPro" id="IPR011335">
    <property type="entry name" value="Restrct_endonuc-II-like"/>
</dbReference>
<dbReference type="SUPFAM" id="SSF52980">
    <property type="entry name" value="Restriction endonuclease-like"/>
    <property type="match status" value="1"/>
</dbReference>
<dbReference type="AlphaFoldDB" id="K9YYB0"/>
<dbReference type="STRING" id="13035.Dacsa_3444"/>
<dbReference type="Gene3D" id="3.90.1570.10">
    <property type="entry name" value="tt1808, chain A"/>
    <property type="match status" value="1"/>
</dbReference>
<dbReference type="Proteomes" id="UP000010482">
    <property type="component" value="Chromosome"/>
</dbReference>
<dbReference type="PATRIC" id="fig|13035.3.peg.3899"/>
<name>K9YYB0_DACS8</name>
<feature type="compositionally biased region" description="Low complexity" evidence="1">
    <location>
        <begin position="216"/>
        <end position="235"/>
    </location>
</feature>
<evidence type="ECO:0000256" key="1">
    <source>
        <dbReference type="SAM" id="MobiDB-lite"/>
    </source>
</evidence>
<dbReference type="InterPro" id="IPR012296">
    <property type="entry name" value="Nuclease_put_TT1808"/>
</dbReference>
<feature type="domain" description="Putative restriction endonuclease" evidence="2">
    <location>
        <begin position="23"/>
        <end position="156"/>
    </location>
</feature>
<dbReference type="EMBL" id="CP003944">
    <property type="protein sequence ID" value="AFZ51936.1"/>
    <property type="molecule type" value="Genomic_DNA"/>
</dbReference>
<dbReference type="OrthoDB" id="557157at2"/>
<dbReference type="PANTHER" id="PTHR33352:SF3">
    <property type="entry name" value="SLR1612 PROTEIN"/>
    <property type="match status" value="1"/>
</dbReference>
<dbReference type="InterPro" id="IPR008538">
    <property type="entry name" value="Uma2"/>
</dbReference>
<accession>K9YYB0</accession>
<dbReference type="HOGENOM" id="CLU_075279_1_1_3"/>
<sequence length="254" mass="29255">MISTTESIALPTQDQLPCDDGIPMETQRHKMQMDLLIHALYPWIEKQDQGYIGGNMFIYYSAVQLKNEDFKGPDFFAVLDVPKVERKSWVVWEEGKTPDVIVELLSESTARYDKTTKKDVYQDQMRIPEYFWYDPFNPEDFAGFRLNGRMYQPLTWEEKGYFCQGLQLYLTRWTGDYEGVTTTWLRWADLEGNVLPTRGEIALAAQAEAQQAQAEAQQAQAEAQQARTEAQQAQAEKSRLEAKLRAMGIDPDAD</sequence>
<keyword evidence="4" id="KW-1185">Reference proteome</keyword>
<proteinExistence type="predicted"/>
<dbReference type="KEGG" id="dsl:Dacsa_3444"/>
<dbReference type="RefSeq" id="WP_015230910.1">
    <property type="nucleotide sequence ID" value="NC_019780.1"/>
</dbReference>
<organism evidence="3 4">
    <name type="scientific">Dactylococcopsis salina (strain PCC 8305)</name>
    <name type="common">Myxobactron salinum</name>
    <dbReference type="NCBI Taxonomy" id="13035"/>
    <lineage>
        <taxon>Bacteria</taxon>
        <taxon>Bacillati</taxon>
        <taxon>Cyanobacteriota</taxon>
        <taxon>Cyanophyceae</taxon>
        <taxon>Nodosilineales</taxon>
        <taxon>Cymatolegaceae</taxon>
        <taxon>Dactylococcopsis</taxon>
    </lineage>
</organism>
<protein>
    <recommendedName>
        <fullName evidence="2">Putative restriction endonuclease domain-containing protein</fullName>
    </recommendedName>
</protein>
<evidence type="ECO:0000259" key="2">
    <source>
        <dbReference type="Pfam" id="PF05685"/>
    </source>
</evidence>
<dbReference type="PANTHER" id="PTHR33352">
    <property type="entry name" value="SLR1095 PROTEIN"/>
    <property type="match status" value="1"/>
</dbReference>
<reference evidence="3" key="1">
    <citation type="submission" date="2012-04" db="EMBL/GenBank/DDBJ databases">
        <title>Finished genome of Dactylococcopsis salina PCC 8305.</title>
        <authorList>
            <consortium name="US DOE Joint Genome Institute"/>
            <person name="Gugger M."/>
            <person name="Coursin T."/>
            <person name="Rippka R."/>
            <person name="Tandeau De Marsac N."/>
            <person name="Huntemann M."/>
            <person name="Wei C.-L."/>
            <person name="Han J."/>
            <person name="Detter J.C."/>
            <person name="Han C."/>
            <person name="Tapia R."/>
            <person name="Daligault H."/>
            <person name="Chen A."/>
            <person name="Krypides N."/>
            <person name="Mavromatis K."/>
            <person name="Markowitz V."/>
            <person name="Szeto E."/>
            <person name="Ivanova N."/>
            <person name="Ovchinnikova G."/>
            <person name="Pagani I."/>
            <person name="Pati A."/>
            <person name="Goodwin L."/>
            <person name="Peters L."/>
            <person name="Pitluck S."/>
            <person name="Woyke T."/>
            <person name="Kerfeld C."/>
        </authorList>
    </citation>
    <scope>NUCLEOTIDE SEQUENCE [LARGE SCALE GENOMIC DNA]</scope>
    <source>
        <strain evidence="3">PCC 8305</strain>
    </source>
</reference>
<dbReference type="eggNOG" id="COG4636">
    <property type="taxonomic scope" value="Bacteria"/>
</dbReference>
<feature type="region of interest" description="Disordered" evidence="1">
    <location>
        <begin position="216"/>
        <end position="254"/>
    </location>
</feature>
<evidence type="ECO:0000313" key="3">
    <source>
        <dbReference type="EMBL" id="AFZ51936.1"/>
    </source>
</evidence>
<dbReference type="Pfam" id="PF05685">
    <property type="entry name" value="Uma2"/>
    <property type="match status" value="1"/>
</dbReference>
<dbReference type="CDD" id="cd06260">
    <property type="entry name" value="DUF820-like"/>
    <property type="match status" value="1"/>
</dbReference>
<gene>
    <name evidence="3" type="ORF">Dacsa_3444</name>
</gene>
<evidence type="ECO:0000313" key="4">
    <source>
        <dbReference type="Proteomes" id="UP000010482"/>
    </source>
</evidence>